<dbReference type="PANTHER" id="PTHR42912">
    <property type="entry name" value="METHYLTRANSFERASE"/>
    <property type="match status" value="1"/>
</dbReference>
<dbReference type="RefSeq" id="WP_034831136.1">
    <property type="nucleotide sequence ID" value="NZ_JANX01000006.1"/>
</dbReference>
<dbReference type="GO" id="GO:0003700">
    <property type="term" value="F:DNA-binding transcription factor activity"/>
    <property type="evidence" value="ECO:0007669"/>
    <property type="project" value="InterPro"/>
</dbReference>
<dbReference type="SUPFAM" id="SSF53335">
    <property type="entry name" value="S-adenosyl-L-methionine-dependent methyltransferases"/>
    <property type="match status" value="1"/>
</dbReference>
<dbReference type="Gene3D" id="3.40.50.150">
    <property type="entry name" value="Vaccinia Virus protein VP39"/>
    <property type="match status" value="1"/>
</dbReference>
<name>A0A0A0DDG4_9PROT</name>
<dbReference type="InterPro" id="IPR036390">
    <property type="entry name" value="WH_DNA-bd_sf"/>
</dbReference>
<proteinExistence type="predicted"/>
<sequence length="316" mass="34788">MERLLQGLKAAAEPTRLRILMLCAHGDLSVTDLTQILGQSQPRVSRHLKLLAEAGLLDRFREGTFAFFRLAESGAVAELARSLVDLIPDADATVGLDLERLEAVKRQRAEMAAGYFRDNASHWDEIRTLHIADSAVEQAIVDLLPPGEIGDLLDLGTGSGRMLILLGERVRRAVGIDLSREMLSVARANIERAGLQRHCQVRQGDLYQLPVPGESFDVALVHHVLHHLEDPAAAIAEAARVLRPGGRLIVADFAPHDVENLRTEHAHRWLGFPDDIFARWLQRAGFDAEPPVHLPGAPLTVTIWPARRAAQRKAAA</sequence>
<dbReference type="InterPro" id="IPR029063">
    <property type="entry name" value="SAM-dependent_MTases_sf"/>
</dbReference>
<dbReference type="Proteomes" id="UP000029995">
    <property type="component" value="Unassembled WGS sequence"/>
</dbReference>
<accession>A0A0A0DDG4</accession>
<evidence type="ECO:0000259" key="1">
    <source>
        <dbReference type="PROSITE" id="PS50987"/>
    </source>
</evidence>
<dbReference type="PRINTS" id="PR00778">
    <property type="entry name" value="HTHARSR"/>
</dbReference>
<dbReference type="InterPro" id="IPR050508">
    <property type="entry name" value="Methyltransf_Superfamily"/>
</dbReference>
<evidence type="ECO:0000313" key="3">
    <source>
        <dbReference type="Proteomes" id="UP000029995"/>
    </source>
</evidence>
<dbReference type="NCBIfam" id="NF033788">
    <property type="entry name" value="HTH_metalloreg"/>
    <property type="match status" value="1"/>
</dbReference>
<dbReference type="GO" id="GO:0008757">
    <property type="term" value="F:S-adenosylmethionine-dependent methyltransferase activity"/>
    <property type="evidence" value="ECO:0007669"/>
    <property type="project" value="InterPro"/>
</dbReference>
<dbReference type="SMART" id="SM00418">
    <property type="entry name" value="HTH_ARSR"/>
    <property type="match status" value="1"/>
</dbReference>
<dbReference type="PANTHER" id="PTHR42912:SF80">
    <property type="entry name" value="METHYLTRANSFERASE DOMAIN-CONTAINING PROTEIN"/>
    <property type="match status" value="1"/>
</dbReference>
<dbReference type="Pfam" id="PF01022">
    <property type="entry name" value="HTH_5"/>
    <property type="match status" value="1"/>
</dbReference>
<dbReference type="PROSITE" id="PS50987">
    <property type="entry name" value="HTH_ARSR_2"/>
    <property type="match status" value="1"/>
</dbReference>
<dbReference type="EMBL" id="JANX01000006">
    <property type="protein sequence ID" value="KGM35903.1"/>
    <property type="molecule type" value="Genomic_DNA"/>
</dbReference>
<dbReference type="CDD" id="cd02440">
    <property type="entry name" value="AdoMet_MTases"/>
    <property type="match status" value="1"/>
</dbReference>
<evidence type="ECO:0000313" key="2">
    <source>
        <dbReference type="EMBL" id="KGM35903.1"/>
    </source>
</evidence>
<dbReference type="Pfam" id="PF08241">
    <property type="entry name" value="Methyltransf_11"/>
    <property type="match status" value="1"/>
</dbReference>
<dbReference type="AlphaFoldDB" id="A0A0A0DDG4"/>
<dbReference type="InterPro" id="IPR036388">
    <property type="entry name" value="WH-like_DNA-bd_sf"/>
</dbReference>
<dbReference type="SUPFAM" id="SSF46785">
    <property type="entry name" value="Winged helix' DNA-binding domain"/>
    <property type="match status" value="1"/>
</dbReference>
<dbReference type="OrthoDB" id="9789575at2"/>
<dbReference type="Gene3D" id="1.10.10.10">
    <property type="entry name" value="Winged helix-like DNA-binding domain superfamily/Winged helix DNA-binding domain"/>
    <property type="match status" value="1"/>
</dbReference>
<dbReference type="InterPro" id="IPR013216">
    <property type="entry name" value="Methyltransf_11"/>
</dbReference>
<protein>
    <submittedName>
        <fullName evidence="2">ArsR family transcriptional regulator</fullName>
    </submittedName>
</protein>
<feature type="domain" description="HTH arsR-type" evidence="1">
    <location>
        <begin position="1"/>
        <end position="91"/>
    </location>
</feature>
<dbReference type="CDD" id="cd00090">
    <property type="entry name" value="HTH_ARSR"/>
    <property type="match status" value="1"/>
</dbReference>
<reference evidence="2 3" key="1">
    <citation type="submission" date="2014-01" db="EMBL/GenBank/DDBJ databases">
        <title>Genome sequence determination for a cystic fibrosis isolate, Inquilinus limosus.</title>
        <authorList>
            <person name="Pino M."/>
            <person name="Di Conza J."/>
            <person name="Gutkind G."/>
        </authorList>
    </citation>
    <scope>NUCLEOTIDE SEQUENCE [LARGE SCALE GENOMIC DNA]</scope>
    <source>
        <strain evidence="2 3">MP06</strain>
    </source>
</reference>
<gene>
    <name evidence="2" type="ORF">P409_01610</name>
</gene>
<dbReference type="InterPro" id="IPR001845">
    <property type="entry name" value="HTH_ArsR_DNA-bd_dom"/>
</dbReference>
<dbReference type="InterPro" id="IPR011991">
    <property type="entry name" value="ArsR-like_HTH"/>
</dbReference>
<comment type="caution">
    <text evidence="2">The sequence shown here is derived from an EMBL/GenBank/DDBJ whole genome shotgun (WGS) entry which is preliminary data.</text>
</comment>
<organism evidence="2 3">
    <name type="scientific">Inquilinus limosus MP06</name>
    <dbReference type="NCBI Taxonomy" id="1398085"/>
    <lineage>
        <taxon>Bacteria</taxon>
        <taxon>Pseudomonadati</taxon>
        <taxon>Pseudomonadota</taxon>
        <taxon>Alphaproteobacteria</taxon>
        <taxon>Rhodospirillales</taxon>
        <taxon>Rhodospirillaceae</taxon>
        <taxon>Inquilinus</taxon>
    </lineage>
</organism>